<evidence type="ECO:0000313" key="1">
    <source>
        <dbReference type="EMBL" id="KAK5696153.1"/>
    </source>
</evidence>
<organism evidence="1 2">
    <name type="scientific">Elasticomyces elasticus</name>
    <dbReference type="NCBI Taxonomy" id="574655"/>
    <lineage>
        <taxon>Eukaryota</taxon>
        <taxon>Fungi</taxon>
        <taxon>Dikarya</taxon>
        <taxon>Ascomycota</taxon>
        <taxon>Pezizomycotina</taxon>
        <taxon>Dothideomycetes</taxon>
        <taxon>Dothideomycetidae</taxon>
        <taxon>Mycosphaerellales</taxon>
        <taxon>Teratosphaeriaceae</taxon>
        <taxon>Elasticomyces</taxon>
    </lineage>
</organism>
<name>A0AAN7ZT17_9PEZI</name>
<gene>
    <name evidence="1" type="ORF">LTR97_008573</name>
</gene>
<dbReference type="AlphaFoldDB" id="A0AAN7ZT17"/>
<protein>
    <submittedName>
        <fullName evidence="1">Uncharacterized protein</fullName>
    </submittedName>
</protein>
<evidence type="ECO:0000313" key="2">
    <source>
        <dbReference type="Proteomes" id="UP001310594"/>
    </source>
</evidence>
<dbReference type="EMBL" id="JAVRQU010000013">
    <property type="protein sequence ID" value="KAK5696153.1"/>
    <property type="molecule type" value="Genomic_DNA"/>
</dbReference>
<proteinExistence type="predicted"/>
<reference evidence="1" key="1">
    <citation type="submission" date="2023-08" db="EMBL/GenBank/DDBJ databases">
        <title>Black Yeasts Isolated from many extreme environments.</title>
        <authorList>
            <person name="Coleine C."/>
            <person name="Stajich J.E."/>
            <person name="Selbmann L."/>
        </authorList>
    </citation>
    <scope>NUCLEOTIDE SEQUENCE</scope>
    <source>
        <strain evidence="1">CCFEE 5810</strain>
    </source>
</reference>
<sequence>MVTIEVNLKDGDKEPEQHLDEGEHIERRVVLLSELYDTLTGMLNPELICYRPTLSIYTALSKEKDTIVDARLYHWALGLHWSQRIFPNKS</sequence>
<dbReference type="Gene3D" id="3.90.79.10">
    <property type="entry name" value="Nucleoside Triphosphate Pyrophosphohydrolase"/>
    <property type="match status" value="1"/>
</dbReference>
<comment type="caution">
    <text evidence="1">The sequence shown here is derived from an EMBL/GenBank/DDBJ whole genome shotgun (WGS) entry which is preliminary data.</text>
</comment>
<dbReference type="Proteomes" id="UP001310594">
    <property type="component" value="Unassembled WGS sequence"/>
</dbReference>
<accession>A0AAN7ZT17</accession>